<reference evidence="3" key="2">
    <citation type="submission" date="2015-06" db="UniProtKB">
        <authorList>
            <consortium name="EnsemblPlants"/>
        </authorList>
    </citation>
    <scope>IDENTIFICATION</scope>
</reference>
<feature type="transmembrane region" description="Helical" evidence="2">
    <location>
        <begin position="47"/>
        <end position="65"/>
    </location>
</feature>
<evidence type="ECO:0000313" key="3">
    <source>
        <dbReference type="EnsemblPlants" id="ORUFI01G45930.1"/>
    </source>
</evidence>
<keyword evidence="2" id="KW-0812">Transmembrane</keyword>
<evidence type="ECO:0000256" key="2">
    <source>
        <dbReference type="SAM" id="Phobius"/>
    </source>
</evidence>
<proteinExistence type="predicted"/>
<evidence type="ECO:0000256" key="1">
    <source>
        <dbReference type="SAM" id="MobiDB-lite"/>
    </source>
</evidence>
<organism evidence="3 4">
    <name type="scientific">Oryza rufipogon</name>
    <name type="common">Brownbeard rice</name>
    <name type="synonym">Asian wild rice</name>
    <dbReference type="NCBI Taxonomy" id="4529"/>
    <lineage>
        <taxon>Eukaryota</taxon>
        <taxon>Viridiplantae</taxon>
        <taxon>Streptophyta</taxon>
        <taxon>Embryophyta</taxon>
        <taxon>Tracheophyta</taxon>
        <taxon>Spermatophyta</taxon>
        <taxon>Magnoliopsida</taxon>
        <taxon>Liliopsida</taxon>
        <taxon>Poales</taxon>
        <taxon>Poaceae</taxon>
        <taxon>BOP clade</taxon>
        <taxon>Oryzoideae</taxon>
        <taxon>Oryzeae</taxon>
        <taxon>Oryzinae</taxon>
        <taxon>Oryza</taxon>
    </lineage>
</organism>
<dbReference type="AlphaFoldDB" id="A0A0E0N724"/>
<protein>
    <submittedName>
        <fullName evidence="3">Uncharacterized protein</fullName>
    </submittedName>
</protein>
<dbReference type="Proteomes" id="UP000008022">
    <property type="component" value="Unassembled WGS sequence"/>
</dbReference>
<keyword evidence="2" id="KW-0472">Membrane</keyword>
<sequence>MHAANGSNSLPTPLTFWGASLTSYTSVLELLRPHALFLLSSLDHTDFISLALIIIVFLLLDLLLCHGGQQRRRCRGRGVAQGRRAQGHGGSPGPPCQGSGQPDAEEVPAGARPQRGEGVGDAAQGAPVEEGGGARRLGARGEGAKRPRRRQGEVRLHRGSQGLGLLQLRHQSLHRGHRDHAELLPGEARQGPDDPCTLHVHEGLEDDLPFHRQCHQGQVRVRGRQELARGAAPGDRR</sequence>
<dbReference type="Gramene" id="ORUFI01G45930.1">
    <property type="protein sequence ID" value="ORUFI01G45930.1"/>
    <property type="gene ID" value="ORUFI01G45930"/>
</dbReference>
<dbReference type="HOGENOM" id="CLU_1172304_0_0_1"/>
<keyword evidence="2" id="KW-1133">Transmembrane helix</keyword>
<keyword evidence="4" id="KW-1185">Reference proteome</keyword>
<feature type="region of interest" description="Disordered" evidence="1">
    <location>
        <begin position="76"/>
        <end position="154"/>
    </location>
</feature>
<evidence type="ECO:0000313" key="4">
    <source>
        <dbReference type="Proteomes" id="UP000008022"/>
    </source>
</evidence>
<feature type="compositionally biased region" description="Basic and acidic residues" evidence="1">
    <location>
        <begin position="142"/>
        <end position="154"/>
    </location>
</feature>
<accession>A0A0E0N724</accession>
<reference evidence="4" key="1">
    <citation type="submission" date="2013-06" db="EMBL/GenBank/DDBJ databases">
        <authorList>
            <person name="Zhao Q."/>
        </authorList>
    </citation>
    <scope>NUCLEOTIDE SEQUENCE</scope>
    <source>
        <strain evidence="4">cv. W1943</strain>
    </source>
</reference>
<name>A0A0E0N724_ORYRU</name>
<dbReference type="EnsemblPlants" id="ORUFI01G45930.1">
    <property type="protein sequence ID" value="ORUFI01G45930.1"/>
    <property type="gene ID" value="ORUFI01G45930"/>
</dbReference>